<dbReference type="Proteomes" id="UP000076929">
    <property type="component" value="Chromosome"/>
</dbReference>
<proteinExistence type="predicted"/>
<protein>
    <submittedName>
        <fullName evidence="2">Lysophospholipase</fullName>
    </submittedName>
</protein>
<accession>A0A172QU86</accession>
<dbReference type="OrthoDB" id="9801217at2"/>
<feature type="domain" description="Serine aminopeptidase S33" evidence="1">
    <location>
        <begin position="63"/>
        <end position="322"/>
    </location>
</feature>
<dbReference type="InterPro" id="IPR022742">
    <property type="entry name" value="Hydrolase_4"/>
</dbReference>
<keyword evidence="3" id="KW-1185">Reference proteome</keyword>
<dbReference type="EMBL" id="CP015622">
    <property type="protein sequence ID" value="ANE04275.1"/>
    <property type="molecule type" value="Genomic_DNA"/>
</dbReference>
<dbReference type="SUPFAM" id="SSF53474">
    <property type="entry name" value="alpha/beta-Hydrolases"/>
    <property type="match status" value="1"/>
</dbReference>
<evidence type="ECO:0000313" key="3">
    <source>
        <dbReference type="Proteomes" id="UP000076929"/>
    </source>
</evidence>
<dbReference type="AlphaFoldDB" id="A0A172QU86"/>
<dbReference type="PANTHER" id="PTHR11614">
    <property type="entry name" value="PHOSPHOLIPASE-RELATED"/>
    <property type="match status" value="1"/>
</dbReference>
<dbReference type="InterPro" id="IPR051044">
    <property type="entry name" value="MAG_DAG_Lipase"/>
</dbReference>
<sequence>MDQKPQPSAAHSWKPDFLGEGFEHHTIELGNDPDNETDVVATVIRYNPDAGKGGSADIAFASRPALLWVHGMTDYFFHTEFAEFFHNAGFAVYAVDLRKCGRSYRPGQRWHYISDLAYYFPDLSAATALITKQHPELIPVAHSTGGLIVPLWMSAMRQTNPTAIQKISALVLNSPWLDMMYPPLFMKLITPIVKVVGKLRPTTLIPGGGLGSYGKSIHKDFYGEWEFDQDMKPVEGHRKTIGWLRAILAGQDAIHRDQVDVGVDILTLHSSSSWLKSEYSEATNSSDAVLDIEQIQQWAPHLNASPATVFVKAIPGARHDIFLSQKPVRDHALHVMNEWLAPRISSLKNLL</sequence>
<reference evidence="2 3" key="1">
    <citation type="submission" date="2016-05" db="EMBL/GenBank/DDBJ databases">
        <title>Complete genome sequence of Corynebacterium crudilactis, a new Corynebacterium species isolated from raw cow's milk.</title>
        <authorList>
            <person name="Christian R."/>
            <person name="Zimmermann J."/>
            <person name="Lipski A."/>
            <person name="Kalinowski J."/>
        </authorList>
    </citation>
    <scope>NUCLEOTIDE SEQUENCE [LARGE SCALE GENOMIC DNA]</scope>
    <source>
        <strain evidence="2 3">JZ16</strain>
    </source>
</reference>
<dbReference type="RefSeq" id="WP_066566299.1">
    <property type="nucleotide sequence ID" value="NZ_CP015622.1"/>
</dbReference>
<dbReference type="InterPro" id="IPR029058">
    <property type="entry name" value="AB_hydrolase_fold"/>
</dbReference>
<dbReference type="KEGG" id="ccjz:ccrud_08705"/>
<gene>
    <name evidence="2" type="ORF">ccrud_08705</name>
</gene>
<name>A0A172QU86_9CORY</name>
<organism evidence="2 3">
    <name type="scientific">Corynebacterium crudilactis</name>
    <dbReference type="NCBI Taxonomy" id="1652495"/>
    <lineage>
        <taxon>Bacteria</taxon>
        <taxon>Bacillati</taxon>
        <taxon>Actinomycetota</taxon>
        <taxon>Actinomycetes</taxon>
        <taxon>Mycobacteriales</taxon>
        <taxon>Corynebacteriaceae</taxon>
        <taxon>Corynebacterium</taxon>
    </lineage>
</organism>
<evidence type="ECO:0000313" key="2">
    <source>
        <dbReference type="EMBL" id="ANE04275.1"/>
    </source>
</evidence>
<dbReference type="Pfam" id="PF12146">
    <property type="entry name" value="Hydrolase_4"/>
    <property type="match status" value="1"/>
</dbReference>
<evidence type="ECO:0000259" key="1">
    <source>
        <dbReference type="Pfam" id="PF12146"/>
    </source>
</evidence>
<dbReference type="Gene3D" id="3.40.50.1820">
    <property type="entry name" value="alpha/beta hydrolase"/>
    <property type="match status" value="1"/>
</dbReference>
<dbReference type="STRING" id="1652495.ccrud_08705"/>